<reference evidence="4" key="1">
    <citation type="submission" date="2023-06" db="EMBL/GenBank/DDBJ databases">
        <title>Identification and characterization of horizontal gene transfer across gut microbiota members of farm animals based on homology search.</title>
        <authorList>
            <person name="Zeman M."/>
            <person name="Kubasova T."/>
            <person name="Jahodarova E."/>
            <person name="Nykrynova M."/>
            <person name="Rychlik I."/>
        </authorList>
    </citation>
    <scope>NUCLEOTIDE SEQUENCE [LARGE SCALE GENOMIC DNA]</scope>
    <source>
        <strain evidence="4">154_Feed</strain>
    </source>
</reference>
<dbReference type="InterPro" id="IPR009057">
    <property type="entry name" value="Homeodomain-like_sf"/>
</dbReference>
<dbReference type="EMBL" id="JAUDDZ010000037">
    <property type="protein sequence ID" value="MDM8275844.1"/>
    <property type="molecule type" value="Genomic_DNA"/>
</dbReference>
<feature type="compositionally biased region" description="Basic and acidic residues" evidence="1">
    <location>
        <begin position="31"/>
        <end position="42"/>
    </location>
</feature>
<protein>
    <submittedName>
        <fullName evidence="3">IS21 family transposase</fullName>
    </submittedName>
</protein>
<feature type="non-terminal residue" evidence="3">
    <location>
        <position position="125"/>
    </location>
</feature>
<evidence type="ECO:0000256" key="1">
    <source>
        <dbReference type="SAM" id="MobiDB-lite"/>
    </source>
</evidence>
<feature type="domain" description="HTH IS21-type" evidence="2">
    <location>
        <begin position="2"/>
        <end position="67"/>
    </location>
</feature>
<dbReference type="InterPro" id="IPR017894">
    <property type="entry name" value="HTH_IS21_transposase_type"/>
</dbReference>
<dbReference type="Proteomes" id="UP001529421">
    <property type="component" value="Unassembled WGS sequence"/>
</dbReference>
<evidence type="ECO:0000313" key="4">
    <source>
        <dbReference type="Proteomes" id="UP001529421"/>
    </source>
</evidence>
<keyword evidence="4" id="KW-1185">Reference proteome</keyword>
<dbReference type="Gene3D" id="1.10.10.60">
    <property type="entry name" value="Homeodomain-like"/>
    <property type="match status" value="1"/>
</dbReference>
<reference evidence="3 4" key="2">
    <citation type="submission" date="2023-06" db="EMBL/GenBank/DDBJ databases">
        <authorList>
            <person name="Zeman M."/>
            <person name="Kubasova T."/>
            <person name="Jahodarova E."/>
            <person name="Nykrynova M."/>
            <person name="Rychlik I."/>
        </authorList>
    </citation>
    <scope>NUCLEOTIDE SEQUENCE [LARGE SCALE GENOMIC DNA]</scope>
    <source>
        <strain evidence="3 4">154_Feed</strain>
    </source>
</reference>
<evidence type="ECO:0000259" key="2">
    <source>
        <dbReference type="PROSITE" id="PS50531"/>
    </source>
</evidence>
<gene>
    <name evidence="3" type="ORF">QUW28_10140</name>
</gene>
<accession>A0ABT7VBG0</accession>
<feature type="region of interest" description="Disordered" evidence="1">
    <location>
        <begin position="31"/>
        <end position="52"/>
    </location>
</feature>
<evidence type="ECO:0000313" key="3">
    <source>
        <dbReference type="EMBL" id="MDM8275844.1"/>
    </source>
</evidence>
<comment type="caution">
    <text evidence="3">The sequence shown here is derived from an EMBL/GenBank/DDBJ whole genome shotgun (WGS) entry which is preliminary data.</text>
</comment>
<dbReference type="PROSITE" id="PS50531">
    <property type="entry name" value="HTH_IS21"/>
    <property type="match status" value="1"/>
</dbReference>
<name>A0ABT7VBG0_9ACTN</name>
<dbReference type="SUPFAM" id="SSF46689">
    <property type="entry name" value="Homeodomain-like"/>
    <property type="match status" value="1"/>
</dbReference>
<organism evidence="3 4">
    <name type="scientific">Enorma phocaeensis</name>
    <dbReference type="NCBI Taxonomy" id="1871019"/>
    <lineage>
        <taxon>Bacteria</taxon>
        <taxon>Bacillati</taxon>
        <taxon>Actinomycetota</taxon>
        <taxon>Coriobacteriia</taxon>
        <taxon>Coriobacteriales</taxon>
        <taxon>Coriobacteriaceae</taxon>
        <taxon>Enorma</taxon>
    </lineage>
</organism>
<sequence length="125" mass="14333">MDKIDDIRKLGRNGATVASIARDTGVSEPTVRKYLREPDLSERPPAVGRAPESPLLEPFAGLIDSWLLEDRRCWFKQRHTAKRVYDRLVGEKGFEGSYTTVQRYVRRRRAELAAELDARESQGFL</sequence>
<proteinExistence type="predicted"/>